<dbReference type="Proteomes" id="UP000663829">
    <property type="component" value="Unassembled WGS sequence"/>
</dbReference>
<dbReference type="PANTHER" id="PTHR18952">
    <property type="entry name" value="CARBONIC ANHYDRASE"/>
    <property type="match status" value="1"/>
</dbReference>
<keyword evidence="13" id="KW-1185">Reference proteome</keyword>
<feature type="domain" description="Alpha-carbonic anhydrase" evidence="10">
    <location>
        <begin position="102"/>
        <end position="358"/>
    </location>
</feature>
<keyword evidence="8" id="KW-0456">Lyase</keyword>
<evidence type="ECO:0000256" key="6">
    <source>
        <dbReference type="ARBA" id="ARBA00022723"/>
    </source>
</evidence>
<dbReference type="Gene3D" id="3.10.200.10">
    <property type="entry name" value="Alpha carbonic anhydrase"/>
    <property type="match status" value="2"/>
</dbReference>
<name>A0A814E0Y6_9BILA</name>
<feature type="domain" description="Alpha-carbonic anhydrase" evidence="10">
    <location>
        <begin position="1"/>
        <end position="101"/>
    </location>
</feature>
<evidence type="ECO:0000256" key="1">
    <source>
        <dbReference type="ARBA" id="ARBA00001947"/>
    </source>
</evidence>
<dbReference type="GO" id="GO:0008270">
    <property type="term" value="F:zinc ion binding"/>
    <property type="evidence" value="ECO:0007669"/>
    <property type="project" value="InterPro"/>
</dbReference>
<keyword evidence="5" id="KW-0272">Extracellular matrix</keyword>
<gene>
    <name evidence="11" type="ORF">GPM918_LOCUS11861</name>
    <name evidence="12" type="ORF">SRO942_LOCUS11862</name>
</gene>
<dbReference type="InterPro" id="IPR023561">
    <property type="entry name" value="Carbonic_anhydrase_a-class"/>
</dbReference>
<dbReference type="SUPFAM" id="SSF51069">
    <property type="entry name" value="Carbonic anhydrase"/>
    <property type="match status" value="2"/>
</dbReference>
<comment type="catalytic activity">
    <reaction evidence="9">
        <text>hydrogencarbonate + H(+) = CO2 + H2O</text>
        <dbReference type="Rhea" id="RHEA:10748"/>
        <dbReference type="ChEBI" id="CHEBI:15377"/>
        <dbReference type="ChEBI" id="CHEBI:15378"/>
        <dbReference type="ChEBI" id="CHEBI:16526"/>
        <dbReference type="ChEBI" id="CHEBI:17544"/>
        <dbReference type="EC" id="4.2.1.1"/>
    </reaction>
</comment>
<dbReference type="GO" id="GO:0004089">
    <property type="term" value="F:carbonate dehydratase activity"/>
    <property type="evidence" value="ECO:0007669"/>
    <property type="project" value="UniProtKB-EC"/>
</dbReference>
<reference evidence="11" key="1">
    <citation type="submission" date="2021-02" db="EMBL/GenBank/DDBJ databases">
        <authorList>
            <person name="Nowell W R."/>
        </authorList>
    </citation>
    <scope>NUCLEOTIDE SEQUENCE</scope>
</reference>
<organism evidence="11 13">
    <name type="scientific">Didymodactylos carnosus</name>
    <dbReference type="NCBI Taxonomy" id="1234261"/>
    <lineage>
        <taxon>Eukaryota</taxon>
        <taxon>Metazoa</taxon>
        <taxon>Spiralia</taxon>
        <taxon>Gnathifera</taxon>
        <taxon>Rotifera</taxon>
        <taxon>Eurotatoria</taxon>
        <taxon>Bdelloidea</taxon>
        <taxon>Philodinida</taxon>
        <taxon>Philodinidae</taxon>
        <taxon>Didymodactylos</taxon>
    </lineage>
</organism>
<dbReference type="PANTHER" id="PTHR18952:SF141">
    <property type="entry name" value="CARBONIC ANHYDRASE"/>
    <property type="match status" value="1"/>
</dbReference>
<keyword evidence="5" id="KW-0964">Secreted</keyword>
<dbReference type="InterPro" id="IPR001148">
    <property type="entry name" value="CA_dom"/>
</dbReference>
<evidence type="ECO:0000313" key="12">
    <source>
        <dbReference type="EMBL" id="CAF3737488.1"/>
    </source>
</evidence>
<dbReference type="PROSITE" id="PS51144">
    <property type="entry name" value="ALPHA_CA_2"/>
    <property type="match status" value="2"/>
</dbReference>
<dbReference type="GO" id="GO:0005737">
    <property type="term" value="C:cytoplasm"/>
    <property type="evidence" value="ECO:0007669"/>
    <property type="project" value="TreeGrafter"/>
</dbReference>
<accession>A0A814E0Y6</accession>
<dbReference type="InterPro" id="IPR036398">
    <property type="entry name" value="CA_dom_sf"/>
</dbReference>
<evidence type="ECO:0000256" key="9">
    <source>
        <dbReference type="ARBA" id="ARBA00048348"/>
    </source>
</evidence>
<evidence type="ECO:0000256" key="7">
    <source>
        <dbReference type="ARBA" id="ARBA00022833"/>
    </source>
</evidence>
<evidence type="ECO:0000313" key="11">
    <source>
        <dbReference type="EMBL" id="CAF0963146.1"/>
    </source>
</evidence>
<protein>
    <recommendedName>
        <fullName evidence="4">carbonic anhydrase</fullName>
        <ecNumber evidence="4">4.2.1.1</ecNumber>
    </recommendedName>
</protein>
<keyword evidence="7" id="KW-0862">Zinc</keyword>
<comment type="subcellular location">
    <subcellularLocation>
        <location evidence="2">Secreted</location>
        <location evidence="2">Extracellular space</location>
        <location evidence="2">Extracellular matrix</location>
    </subcellularLocation>
</comment>
<evidence type="ECO:0000256" key="8">
    <source>
        <dbReference type="ARBA" id="ARBA00023239"/>
    </source>
</evidence>
<evidence type="ECO:0000256" key="5">
    <source>
        <dbReference type="ARBA" id="ARBA00022530"/>
    </source>
</evidence>
<evidence type="ECO:0000256" key="4">
    <source>
        <dbReference type="ARBA" id="ARBA00012925"/>
    </source>
</evidence>
<dbReference type="Proteomes" id="UP000681722">
    <property type="component" value="Unassembled WGS sequence"/>
</dbReference>
<evidence type="ECO:0000259" key="10">
    <source>
        <dbReference type="PROSITE" id="PS51144"/>
    </source>
</evidence>
<comment type="similarity">
    <text evidence="3">Belongs to the alpha-carbonic anhydrase family.</text>
</comment>
<dbReference type="SMART" id="SM01057">
    <property type="entry name" value="Carb_anhydrase"/>
    <property type="match status" value="1"/>
</dbReference>
<evidence type="ECO:0000256" key="3">
    <source>
        <dbReference type="ARBA" id="ARBA00010718"/>
    </source>
</evidence>
<evidence type="ECO:0000313" key="13">
    <source>
        <dbReference type="Proteomes" id="UP000663829"/>
    </source>
</evidence>
<dbReference type="AlphaFoldDB" id="A0A814E0Y6"/>
<keyword evidence="6" id="KW-0479">Metal-binding</keyword>
<proteinExistence type="inferred from homology"/>
<dbReference type="EC" id="4.2.1.1" evidence="4"/>
<dbReference type="Pfam" id="PF00194">
    <property type="entry name" value="Carb_anhydrase"/>
    <property type="match status" value="2"/>
</dbReference>
<comment type="cofactor">
    <cofactor evidence="1">
        <name>Zn(2+)</name>
        <dbReference type="ChEBI" id="CHEBI:29105"/>
    </cofactor>
</comment>
<sequence>MYTEWRTYVDKAVTLTSTGYQTPFEGNLSALMYAQTNTFQDFWWYNGSLTTPPCSENVIWIIFHGGIEFSDDELELLHKHVFFEDFREPQSLNNRKVLRSYPKEDDSVLTDQYYCCNKQQPQSQSPVNIITSCTENHQFRSFSFSSYYSTTNNFILINNGHTIVATLQNQTQNNLLTLSGGDLSGVFLFQSFHLHWGQNAKQGDAFIKSIKCAISEACVKYEQSIIKLEAQTQHTNIRTKTTASNTSIWSPVAVIAAEKLRRSLNNASILSARRFVNLVHSANTLFNESSEEDENVFDAVNHHEIKIHATASTNSTLVLQQETSALPPIASFCDTKTTTSGIITQASFMSAGYPLTPC</sequence>
<dbReference type="EMBL" id="CAJNOQ010002526">
    <property type="protein sequence ID" value="CAF0963146.1"/>
    <property type="molecule type" value="Genomic_DNA"/>
</dbReference>
<comment type="caution">
    <text evidence="11">The sequence shown here is derived from an EMBL/GenBank/DDBJ whole genome shotgun (WGS) entry which is preliminary data.</text>
</comment>
<dbReference type="EMBL" id="CAJOBC010002526">
    <property type="protein sequence ID" value="CAF3737488.1"/>
    <property type="molecule type" value="Genomic_DNA"/>
</dbReference>
<evidence type="ECO:0000256" key="2">
    <source>
        <dbReference type="ARBA" id="ARBA00004498"/>
    </source>
</evidence>
<dbReference type="OrthoDB" id="429145at2759"/>